<dbReference type="PANTHER" id="PTHR30086:SF20">
    <property type="entry name" value="ARGININE EXPORTER PROTEIN ARGO-RELATED"/>
    <property type="match status" value="1"/>
</dbReference>
<feature type="transmembrane region" description="Helical" evidence="7">
    <location>
        <begin position="144"/>
        <end position="166"/>
    </location>
</feature>
<keyword evidence="4" id="KW-0813">Transport</keyword>
<proteinExistence type="predicted"/>
<feature type="transmembrane region" description="Helical" evidence="7">
    <location>
        <begin position="178"/>
        <end position="198"/>
    </location>
</feature>
<sequence length="200" mass="21759">MSLLSQQLPFLFFAFVASITPGPTNILILTNSQRYGARATLPAIAGACFAASAIVLICGVGPGEALRHAPWLARLMALAGALWLTWMSWQLFTSPAATLAGDATRPFSARAAAALQLINPKTWMMAMAVVTVFAPQEGRALFTLAFQALGFLVISIICLVAWAWLGRGVHRVFRSDRALVRFQRVMALWLLACAWMGFFQ</sequence>
<feature type="transmembrane region" description="Helical" evidence="7">
    <location>
        <begin position="72"/>
        <end position="92"/>
    </location>
</feature>
<keyword evidence="3 7" id="KW-0812">Transmembrane</keyword>
<dbReference type="Pfam" id="PF01810">
    <property type="entry name" value="LysE"/>
    <property type="match status" value="1"/>
</dbReference>
<evidence type="ECO:0000256" key="3">
    <source>
        <dbReference type="ARBA" id="ARBA00022692"/>
    </source>
</evidence>
<evidence type="ECO:0000313" key="9">
    <source>
        <dbReference type="Proteomes" id="UP000778262"/>
    </source>
</evidence>
<feature type="transmembrane region" description="Helical" evidence="7">
    <location>
        <begin position="42"/>
        <end position="60"/>
    </location>
</feature>
<evidence type="ECO:0000256" key="5">
    <source>
        <dbReference type="ARBA" id="ARBA00022989"/>
    </source>
</evidence>
<evidence type="ECO:0000256" key="7">
    <source>
        <dbReference type="SAM" id="Phobius"/>
    </source>
</evidence>
<organism evidence="8 9">
    <name type="scientific">Cronobacter dublinensis</name>
    <dbReference type="NCBI Taxonomy" id="413497"/>
    <lineage>
        <taxon>Bacteria</taxon>
        <taxon>Pseudomonadati</taxon>
        <taxon>Pseudomonadota</taxon>
        <taxon>Gammaproteobacteria</taxon>
        <taxon>Enterobacterales</taxon>
        <taxon>Enterobacteriaceae</taxon>
        <taxon>Cronobacter</taxon>
    </lineage>
</organism>
<evidence type="ECO:0000256" key="6">
    <source>
        <dbReference type="ARBA" id="ARBA00023136"/>
    </source>
</evidence>
<dbReference type="InterPro" id="IPR001123">
    <property type="entry name" value="LeuE-type"/>
</dbReference>
<dbReference type="AlphaFoldDB" id="A0A9Q4XLM8"/>
<evidence type="ECO:0000256" key="2">
    <source>
        <dbReference type="ARBA" id="ARBA00022475"/>
    </source>
</evidence>
<reference evidence="8" key="1">
    <citation type="submission" date="2018-11" db="EMBL/GenBank/DDBJ databases">
        <title>Genomics analysis of Putative Virulence Factors on Adhesion and Cytotoxicity for Cronobacter spp.</title>
        <authorList>
            <person name="Cui J."/>
        </authorList>
    </citation>
    <scope>NUCLEOTIDE SEQUENCE</scope>
    <source>
        <strain evidence="8">SD69</strain>
    </source>
</reference>
<gene>
    <name evidence="8" type="ORF">EHJ13_00520</name>
</gene>
<dbReference type="GO" id="GO:0015171">
    <property type="term" value="F:amino acid transmembrane transporter activity"/>
    <property type="evidence" value="ECO:0007669"/>
    <property type="project" value="TreeGrafter"/>
</dbReference>
<evidence type="ECO:0000256" key="1">
    <source>
        <dbReference type="ARBA" id="ARBA00004651"/>
    </source>
</evidence>
<keyword evidence="6 7" id="KW-0472">Membrane</keyword>
<evidence type="ECO:0000256" key="4">
    <source>
        <dbReference type="ARBA" id="ARBA00022970"/>
    </source>
</evidence>
<evidence type="ECO:0000313" key="8">
    <source>
        <dbReference type="EMBL" id="NCH85947.1"/>
    </source>
</evidence>
<dbReference type="GO" id="GO:0005886">
    <property type="term" value="C:plasma membrane"/>
    <property type="evidence" value="ECO:0007669"/>
    <property type="project" value="UniProtKB-SubCell"/>
</dbReference>
<comment type="subcellular location">
    <subcellularLocation>
        <location evidence="1">Cell membrane</location>
        <topology evidence="1">Multi-pass membrane protein</topology>
    </subcellularLocation>
</comment>
<accession>A0A9Q4XLM8</accession>
<protein>
    <submittedName>
        <fullName evidence="8">LysE family translocator</fullName>
    </submittedName>
</protein>
<dbReference type="GO" id="GO:0033228">
    <property type="term" value="P:cysteine export across plasma membrane"/>
    <property type="evidence" value="ECO:0007669"/>
    <property type="project" value="TreeGrafter"/>
</dbReference>
<name>A0A9Q4XLM8_9ENTR</name>
<keyword evidence="4" id="KW-0029">Amino-acid transport</keyword>
<comment type="caution">
    <text evidence="8">The sequence shown here is derived from an EMBL/GenBank/DDBJ whole genome shotgun (WGS) entry which is preliminary data.</text>
</comment>
<dbReference type="PANTHER" id="PTHR30086">
    <property type="entry name" value="ARGININE EXPORTER PROTEIN ARGO"/>
    <property type="match status" value="1"/>
</dbReference>
<keyword evidence="5 7" id="KW-1133">Transmembrane helix</keyword>
<dbReference type="Proteomes" id="UP000778262">
    <property type="component" value="Unassembled WGS sequence"/>
</dbReference>
<keyword evidence="2" id="KW-1003">Cell membrane</keyword>
<dbReference type="EMBL" id="RPBY01000001">
    <property type="protein sequence ID" value="NCH85947.1"/>
    <property type="molecule type" value="Genomic_DNA"/>
</dbReference>
<dbReference type="RefSeq" id="WP_105685472.1">
    <property type="nucleotide sequence ID" value="NZ_CP166012.1"/>
</dbReference>